<dbReference type="Pfam" id="PF13176">
    <property type="entry name" value="TPR_7"/>
    <property type="match status" value="1"/>
</dbReference>
<dbReference type="InterPro" id="IPR019734">
    <property type="entry name" value="TPR_rpt"/>
</dbReference>
<keyword evidence="3" id="KW-1185">Reference proteome</keyword>
<evidence type="ECO:0000313" key="3">
    <source>
        <dbReference type="Proteomes" id="UP001597497"/>
    </source>
</evidence>
<name>A0ABW5RDQ7_9BACL</name>
<proteinExistence type="predicted"/>
<evidence type="ECO:0000313" key="2">
    <source>
        <dbReference type="EMBL" id="MFD2672934.1"/>
    </source>
</evidence>
<evidence type="ECO:0008006" key="4">
    <source>
        <dbReference type="Google" id="ProtNLM"/>
    </source>
</evidence>
<protein>
    <recommendedName>
        <fullName evidence="4">Tetratricopeptide repeat protein</fullName>
    </recommendedName>
</protein>
<feature type="repeat" description="TPR" evidence="1">
    <location>
        <begin position="149"/>
        <end position="182"/>
    </location>
</feature>
<evidence type="ECO:0000256" key="1">
    <source>
        <dbReference type="PROSITE-ProRule" id="PRU00339"/>
    </source>
</evidence>
<dbReference type="RefSeq" id="WP_379930495.1">
    <property type="nucleotide sequence ID" value="NZ_JBHUMM010000043.1"/>
</dbReference>
<dbReference type="Proteomes" id="UP001597497">
    <property type="component" value="Unassembled WGS sequence"/>
</dbReference>
<accession>A0ABW5RDQ7</accession>
<dbReference type="SMART" id="SM00028">
    <property type="entry name" value="TPR"/>
    <property type="match status" value="3"/>
</dbReference>
<comment type="caution">
    <text evidence="2">The sequence shown here is derived from an EMBL/GenBank/DDBJ whole genome shotgun (WGS) entry which is preliminary data.</text>
</comment>
<organism evidence="2 3">
    <name type="scientific">Marinicrinis sediminis</name>
    <dbReference type="NCBI Taxonomy" id="1652465"/>
    <lineage>
        <taxon>Bacteria</taxon>
        <taxon>Bacillati</taxon>
        <taxon>Bacillota</taxon>
        <taxon>Bacilli</taxon>
        <taxon>Bacillales</taxon>
        <taxon>Paenibacillaceae</taxon>
    </lineage>
</organism>
<gene>
    <name evidence="2" type="ORF">ACFSUC_15295</name>
</gene>
<feature type="repeat" description="TPR" evidence="1">
    <location>
        <begin position="78"/>
        <end position="111"/>
    </location>
</feature>
<dbReference type="PROSITE" id="PS50005">
    <property type="entry name" value="TPR"/>
    <property type="match status" value="2"/>
</dbReference>
<sequence>MFKQLFAAMNEVLEDVNSQYATADLTQKKEMEEKLALLRAMSDTCIEQWLQFEEKMAEMQAASLGSPLDFSQYASQDAAAHFEKGQGYFQLLMYPAAIEQFQASCQLEPEFLPAKLFLGLSYLHIGEWEEAARHLKWVNSVSEHPLLRAITFNAMGCIYVQRNQPEEASALFEKAAALEPSMAQPMTELNAPHATNDLLIQTGLIQ</sequence>
<reference evidence="3" key="1">
    <citation type="journal article" date="2019" name="Int. J. Syst. Evol. Microbiol.">
        <title>The Global Catalogue of Microorganisms (GCM) 10K type strain sequencing project: providing services to taxonomists for standard genome sequencing and annotation.</title>
        <authorList>
            <consortium name="The Broad Institute Genomics Platform"/>
            <consortium name="The Broad Institute Genome Sequencing Center for Infectious Disease"/>
            <person name="Wu L."/>
            <person name="Ma J."/>
        </authorList>
    </citation>
    <scope>NUCLEOTIDE SEQUENCE [LARGE SCALE GENOMIC DNA]</scope>
    <source>
        <strain evidence="3">KCTC 33676</strain>
    </source>
</reference>
<keyword evidence="1" id="KW-0802">TPR repeat</keyword>
<dbReference type="SUPFAM" id="SSF48452">
    <property type="entry name" value="TPR-like"/>
    <property type="match status" value="1"/>
</dbReference>
<dbReference type="InterPro" id="IPR011990">
    <property type="entry name" value="TPR-like_helical_dom_sf"/>
</dbReference>
<dbReference type="Gene3D" id="1.25.40.10">
    <property type="entry name" value="Tetratricopeptide repeat domain"/>
    <property type="match status" value="1"/>
</dbReference>
<dbReference type="EMBL" id="JBHUMM010000043">
    <property type="protein sequence ID" value="MFD2672934.1"/>
    <property type="molecule type" value="Genomic_DNA"/>
</dbReference>